<dbReference type="InterPro" id="IPR014721">
    <property type="entry name" value="Ribsml_uS5_D2-typ_fold_subgr"/>
</dbReference>
<keyword evidence="3" id="KW-0808">Transferase</keyword>
<evidence type="ECO:0000256" key="6">
    <source>
        <dbReference type="ARBA" id="ARBA00022840"/>
    </source>
</evidence>
<evidence type="ECO:0000256" key="9">
    <source>
        <dbReference type="ARBA" id="ARBA00029438"/>
    </source>
</evidence>
<evidence type="ECO:0000256" key="8">
    <source>
        <dbReference type="ARBA" id="ARBA00023098"/>
    </source>
</evidence>
<evidence type="ECO:0000256" key="5">
    <source>
        <dbReference type="ARBA" id="ARBA00022777"/>
    </source>
</evidence>
<feature type="non-terminal residue" evidence="11">
    <location>
        <position position="340"/>
    </location>
</feature>
<dbReference type="PRINTS" id="PR00959">
    <property type="entry name" value="MEVGALKINASE"/>
</dbReference>
<dbReference type="InterPro" id="IPR036554">
    <property type="entry name" value="GHMP_kinase_C_sf"/>
</dbReference>
<keyword evidence="5" id="KW-0418">Kinase</keyword>
<keyword evidence="1" id="KW-0963">Cytoplasm</keyword>
<evidence type="ECO:0000256" key="4">
    <source>
        <dbReference type="ARBA" id="ARBA00022741"/>
    </source>
</evidence>
<keyword evidence="7" id="KW-0460">Magnesium</keyword>
<evidence type="ECO:0000256" key="3">
    <source>
        <dbReference type="ARBA" id="ARBA00022679"/>
    </source>
</evidence>
<accession>A0A381YW14</accession>
<evidence type="ECO:0000313" key="11">
    <source>
        <dbReference type="EMBL" id="SVA80832.1"/>
    </source>
</evidence>
<comment type="pathway">
    <text evidence="9">Isoprenoid biosynthesis; isopentenyl diphosphate biosynthesis via mevalonate pathway; isopentenyl diphosphate from (R)-mevalonate: step 1/3.</text>
</comment>
<proteinExistence type="predicted"/>
<dbReference type="UniPathway" id="UPA00057">
    <property type="reaction ID" value="UER00098"/>
</dbReference>
<evidence type="ECO:0000256" key="7">
    <source>
        <dbReference type="ARBA" id="ARBA00022842"/>
    </source>
</evidence>
<dbReference type="GO" id="GO:0019287">
    <property type="term" value="P:isopentenyl diphosphate biosynthetic process, mevalonate pathway"/>
    <property type="evidence" value="ECO:0007669"/>
    <property type="project" value="UniProtKB-UniPathway"/>
</dbReference>
<dbReference type="SUPFAM" id="SSF55060">
    <property type="entry name" value="GHMP Kinase, C-terminal domain"/>
    <property type="match status" value="1"/>
</dbReference>
<name>A0A381YW14_9ZZZZ</name>
<reference evidence="11" key="1">
    <citation type="submission" date="2018-05" db="EMBL/GenBank/DDBJ databases">
        <authorList>
            <person name="Lanie J.A."/>
            <person name="Ng W.-L."/>
            <person name="Kazmierczak K.M."/>
            <person name="Andrzejewski T.M."/>
            <person name="Davidsen T.M."/>
            <person name="Wayne K.J."/>
            <person name="Tettelin H."/>
            <person name="Glass J.I."/>
            <person name="Rusch D."/>
            <person name="Podicherti R."/>
            <person name="Tsui H.-C.T."/>
            <person name="Winkler M.E."/>
        </authorList>
    </citation>
    <scope>NUCLEOTIDE SEQUENCE</scope>
</reference>
<keyword evidence="6" id="KW-0067">ATP-binding</keyword>
<evidence type="ECO:0000259" key="10">
    <source>
        <dbReference type="Pfam" id="PF00288"/>
    </source>
</evidence>
<dbReference type="InterPro" id="IPR020568">
    <property type="entry name" value="Ribosomal_Su5_D2-typ_SF"/>
</dbReference>
<dbReference type="InterPro" id="IPR006205">
    <property type="entry name" value="Mev_gal_kin"/>
</dbReference>
<feature type="domain" description="GHMP kinase N-terminal" evidence="10">
    <location>
        <begin position="99"/>
        <end position="172"/>
    </location>
</feature>
<dbReference type="SUPFAM" id="SSF54211">
    <property type="entry name" value="Ribosomal protein S5 domain 2-like"/>
    <property type="match status" value="1"/>
</dbReference>
<dbReference type="PANTHER" id="PTHR43290:SF2">
    <property type="entry name" value="MEVALONATE KINASE"/>
    <property type="match status" value="1"/>
</dbReference>
<feature type="non-terminal residue" evidence="11">
    <location>
        <position position="1"/>
    </location>
</feature>
<dbReference type="Gene3D" id="3.30.230.10">
    <property type="match status" value="1"/>
</dbReference>
<keyword evidence="2" id="KW-0444">Lipid biosynthesis</keyword>
<dbReference type="PANTHER" id="PTHR43290">
    <property type="entry name" value="MEVALONATE KINASE"/>
    <property type="match status" value="1"/>
</dbReference>
<dbReference type="GO" id="GO:0004496">
    <property type="term" value="F:mevalonate kinase activity"/>
    <property type="evidence" value="ECO:0007669"/>
    <property type="project" value="InterPro"/>
</dbReference>
<dbReference type="Gene3D" id="3.30.70.890">
    <property type="entry name" value="GHMP kinase, C-terminal domain"/>
    <property type="match status" value="1"/>
</dbReference>
<dbReference type="AlphaFoldDB" id="A0A381YW14"/>
<dbReference type="GO" id="GO:0005524">
    <property type="term" value="F:ATP binding"/>
    <property type="evidence" value="ECO:0007669"/>
    <property type="project" value="UniProtKB-KW"/>
</dbReference>
<dbReference type="EMBL" id="UINC01019125">
    <property type="protein sequence ID" value="SVA80832.1"/>
    <property type="molecule type" value="Genomic_DNA"/>
</dbReference>
<evidence type="ECO:0000256" key="1">
    <source>
        <dbReference type="ARBA" id="ARBA00022490"/>
    </source>
</evidence>
<keyword evidence="4" id="KW-0547">Nucleotide-binding</keyword>
<sequence length="340" mass="37514">MNSPVQISVPGKIIVSGEYAVLNGAFAIVSTIDQKLKVSIKSTNHDHHVYTTSIVKGRFPFLHDNDSNIHWLASDPGVHGSLVQHTFKALELIPEEKLYIAIDSSEFFISNKKNKKIKLGIGSSAAVSVGLIKALSRHLKLPLSPEILLEKSNLAHRMFQNNLGSGIDVLCSFADQGVIECTKDSINDFSWTQLNWPKGLYIKILTTSENAITHQLIGNYYKTQKNFSEECSPMIQELLSITSKLSTAWKSQSINAILDLLVAYDAQLKKIDHLGSIGIYTTIHKNIQRVAEEFNVFYKPSGAGGGDMGIALSSSPESLNGFLDQIDRLNWNISCLPSKD</sequence>
<protein>
    <recommendedName>
        <fullName evidence="10">GHMP kinase N-terminal domain-containing protein</fullName>
    </recommendedName>
</protein>
<keyword evidence="8" id="KW-0443">Lipid metabolism</keyword>
<gene>
    <name evidence="11" type="ORF">METZ01_LOCUS133686</name>
</gene>
<organism evidence="11">
    <name type="scientific">marine metagenome</name>
    <dbReference type="NCBI Taxonomy" id="408172"/>
    <lineage>
        <taxon>unclassified sequences</taxon>
        <taxon>metagenomes</taxon>
        <taxon>ecological metagenomes</taxon>
    </lineage>
</organism>
<dbReference type="InterPro" id="IPR006204">
    <property type="entry name" value="GHMP_kinase_N_dom"/>
</dbReference>
<dbReference type="Pfam" id="PF00288">
    <property type="entry name" value="GHMP_kinases_N"/>
    <property type="match status" value="1"/>
</dbReference>
<evidence type="ECO:0000256" key="2">
    <source>
        <dbReference type="ARBA" id="ARBA00022516"/>
    </source>
</evidence>
<dbReference type="GO" id="GO:0005829">
    <property type="term" value="C:cytosol"/>
    <property type="evidence" value="ECO:0007669"/>
    <property type="project" value="TreeGrafter"/>
</dbReference>